<proteinExistence type="predicted"/>
<evidence type="ECO:0000313" key="1">
    <source>
        <dbReference type="EMBL" id="MBB5040403.1"/>
    </source>
</evidence>
<dbReference type="EMBL" id="JACHIF010000013">
    <property type="protein sequence ID" value="MBB5040403.1"/>
    <property type="molecule type" value="Genomic_DNA"/>
</dbReference>
<accession>A0A7W7YQB5</accession>
<reference evidence="1 2" key="1">
    <citation type="submission" date="2020-08" db="EMBL/GenBank/DDBJ databases">
        <title>Genomic Encyclopedia of Type Strains, Phase IV (KMG-IV): sequencing the most valuable type-strain genomes for metagenomic binning, comparative biology and taxonomic classification.</title>
        <authorList>
            <person name="Goeker M."/>
        </authorList>
    </citation>
    <scope>NUCLEOTIDE SEQUENCE [LARGE SCALE GENOMIC DNA]</scope>
    <source>
        <strain evidence="1 2">DSM 12251</strain>
    </source>
</reference>
<gene>
    <name evidence="1" type="ORF">HNQ64_004687</name>
</gene>
<name>A0A7W7YQB5_9BACT</name>
<dbReference type="Proteomes" id="UP000534294">
    <property type="component" value="Unassembled WGS sequence"/>
</dbReference>
<sequence>MSLAPQNAQGSNWGLRASFAHLNDGAPPELWLRENGPFHYSAYLDENGKTLVIQRYENEGMLQRITLGKRWLPEPIKTGQAYRLEFFAIHQRLIARLDDHLLDIAVSDVPYRGYASIYGISRDAFQGVEHVNLDGMKHVEALNLAGVGDFTGPPQPALSETVIPGFAGASPATSSRVEETEAAEFSHFPVGRWKAIPLNLKEMPFLKSRGNGWLTSSGVASTLPVGIKGTNWGLRVTFRHQHRAQVPELLLRSSHESNFNAYLEHGGKTLTIQRFDRQADERYQTLRQMDLPQAAEPGRAYTLEFFAIGQVLLARYRDVVMEVTTKNAPKAGQISIYGIHFDDFRDVEVMNLEGVAEENALQMARGKDKR</sequence>
<evidence type="ECO:0000313" key="2">
    <source>
        <dbReference type="Proteomes" id="UP000534294"/>
    </source>
</evidence>
<comment type="caution">
    <text evidence="1">The sequence shown here is derived from an EMBL/GenBank/DDBJ whole genome shotgun (WGS) entry which is preliminary data.</text>
</comment>
<dbReference type="RefSeq" id="WP_184212942.1">
    <property type="nucleotide sequence ID" value="NZ_JACHIF010000013.1"/>
</dbReference>
<organism evidence="1 2">
    <name type="scientific">Prosthecobacter dejongeii</name>
    <dbReference type="NCBI Taxonomy" id="48465"/>
    <lineage>
        <taxon>Bacteria</taxon>
        <taxon>Pseudomonadati</taxon>
        <taxon>Verrucomicrobiota</taxon>
        <taxon>Verrucomicrobiia</taxon>
        <taxon>Verrucomicrobiales</taxon>
        <taxon>Verrucomicrobiaceae</taxon>
        <taxon>Prosthecobacter</taxon>
    </lineage>
</organism>
<dbReference type="AlphaFoldDB" id="A0A7W7YQB5"/>
<keyword evidence="2" id="KW-1185">Reference proteome</keyword>
<protein>
    <submittedName>
        <fullName evidence="1">Uncharacterized protein</fullName>
    </submittedName>
</protein>